<evidence type="ECO:0000256" key="1">
    <source>
        <dbReference type="ARBA" id="ARBA00010455"/>
    </source>
</evidence>
<dbReference type="InterPro" id="IPR001795">
    <property type="entry name" value="RNA-dir_pol_luteovirus"/>
</dbReference>
<dbReference type="Pfam" id="PF02123">
    <property type="entry name" value="RdRP_4"/>
    <property type="match status" value="1"/>
</dbReference>
<evidence type="ECO:0000256" key="4">
    <source>
        <dbReference type="ARBA" id="ARBA00022695"/>
    </source>
</evidence>
<dbReference type="EC" id="2.7.7.48" evidence="7"/>
<keyword evidence="4 7" id="KW-0548">Nucleotidyltransferase</keyword>
<evidence type="ECO:0000256" key="7">
    <source>
        <dbReference type="RuleBase" id="RU364050"/>
    </source>
</evidence>
<evidence type="ECO:0000313" key="8">
    <source>
        <dbReference type="EMBL" id="QHA33714.1"/>
    </source>
</evidence>
<keyword evidence="5 7" id="KW-0547">Nucleotide-binding</keyword>
<dbReference type="EMBL" id="MN661077">
    <property type="protein sequence ID" value="QHA33714.1"/>
    <property type="molecule type" value="Genomic_RNA"/>
</dbReference>
<evidence type="ECO:0000256" key="3">
    <source>
        <dbReference type="ARBA" id="ARBA00022679"/>
    </source>
</evidence>
<accession>A0A6B9KG84</accession>
<evidence type="ECO:0000256" key="6">
    <source>
        <dbReference type="ARBA" id="ARBA00048744"/>
    </source>
</evidence>
<evidence type="ECO:0000256" key="2">
    <source>
        <dbReference type="ARBA" id="ARBA00022484"/>
    </source>
</evidence>
<keyword evidence="2 7" id="KW-0696">RNA-directed RNA polymerase</keyword>
<sequence>MNLKFQGMNPLEKSRLSFAVLGTAIRLSKTPPHLMRDFSLLFQNDQQFVHDPSLTDSGPLIPLWVMLPCEIRQGRKGRLALLLFIELLYLSKYLGYAVYDQWMALNSDKYQLGSNPQLLKLWEERLMERRYYDTTLIDSAIIIGSKVLHRNKPGLYSAEAGPMGLDHYLSIRHIGFKVVRCQRGGYHIQLHNKRHITRAHLKPLNRMFPWLMFEDKQKTNLDLVSVVLQAIKRGNTVELQQAFDVCSIGSSNTIMTALAIAAIGNPSWGIMHSLMRKDGICCLTDDSRKHYFKCVSVAVRRTSRLPDGSRLSIKQVATLAYFELATGRAANLTDWADEKAKRCGPKLPLVNPYTGEDYLPLLKDELDVIVRQIVPNRDNWGSWEDFVMSRQRWASSGSAGGARIRIAGQAVRLNKHSYFEQTPTEEVLGWLDDEPVLAAVGSEKMESGKARAIYGTSPKDQTIVTYLISPLEKMMGRLPELISGHTGAHEVADVGKRLSQVSGKGVECTMLDYADFNYQHTLEAQELLYRTVAECVAIIGNADLNKAAEWVRAAQLNQIVKFPNEEAWQRSTQGMFSGVRSTDFTNTLLNLAYFRVAIRLVKQFTGLEPIELMNLHKGDDVWITNRSRLWAIELYRSMRASGFVFQDSKQLFDVDHGEFLRVLYTSEGAMGYVMRAVATLLIKPIQSVVEMAPQSKATALNSQIHLLYRRGLSLSACVILWWAIIPHALKMDRPGGGGVSIPVNIACKSFLDGGLDLGPPMTVAEQRANSAPVPAPVPCTEVLEQSIERHMSHDWIRQVSKILREEFDSAKLEDALHAANVSDSLRSEDRQRTLRRLEKDIIIWRAKLDPTAISDNGVRVPLDLGKGGSPIVQKAADVLSNALECYLKVGAEPGKPLNIVDTLIAGIAASPLRDIAGAKLALGLSTLAAARECLKSAGDKVIAQKASLWLESLVSVLGEEVAVCILEGIRGVGLSYEAILNPIMLSLVSKRATDYAILSADPIVVKDRHSWEQWVTTWMEQMVAEMCVQADLRDWSHF</sequence>
<protein>
    <recommendedName>
        <fullName evidence="7">RNA-directed RNA polymerase</fullName>
        <ecNumber evidence="7">2.7.7.48</ecNumber>
    </recommendedName>
</protein>
<proteinExistence type="inferred from homology"/>
<comment type="similarity">
    <text evidence="1">Belongs to the totiviridae RNA-directed RNA polymerase family.</text>
</comment>
<reference evidence="8" key="1">
    <citation type="submission" date="2019-10" db="EMBL/GenBank/DDBJ databases">
        <authorList>
            <person name="Nitsche A."/>
            <person name="Hankeln T."/>
            <person name="Acosta O."/>
            <person name="Velez I.D."/>
            <person name="Schiemann D.J."/>
        </authorList>
    </citation>
    <scope>NUCLEOTIDE SEQUENCE</scope>
    <source>
        <strain evidence="8">Cqvz 1772-8</strain>
    </source>
</reference>
<organism evidence="8">
    <name type="scientific">Murri virus</name>
    <dbReference type="NCBI Taxonomy" id="2689338"/>
    <lineage>
        <taxon>Viruses</taxon>
        <taxon>Riboviria</taxon>
        <taxon>Orthornavirae</taxon>
        <taxon>Duplornaviricota</taxon>
        <taxon>Chrymotiviricetes</taxon>
        <taxon>Ghabrivirales</taxon>
        <taxon>Totiviridae</taxon>
    </lineage>
</organism>
<dbReference type="InterPro" id="IPR043502">
    <property type="entry name" value="DNA/RNA_pol_sf"/>
</dbReference>
<keyword evidence="3 7" id="KW-0808">Transferase</keyword>
<evidence type="ECO:0000256" key="5">
    <source>
        <dbReference type="ARBA" id="ARBA00022741"/>
    </source>
</evidence>
<dbReference type="SUPFAM" id="SSF56672">
    <property type="entry name" value="DNA/RNA polymerases"/>
    <property type="match status" value="1"/>
</dbReference>
<comment type="catalytic activity">
    <reaction evidence="6 7">
        <text>RNA(n) + a ribonucleoside 5'-triphosphate = RNA(n+1) + diphosphate</text>
        <dbReference type="Rhea" id="RHEA:21248"/>
        <dbReference type="Rhea" id="RHEA-COMP:14527"/>
        <dbReference type="Rhea" id="RHEA-COMP:17342"/>
        <dbReference type="ChEBI" id="CHEBI:33019"/>
        <dbReference type="ChEBI" id="CHEBI:61557"/>
        <dbReference type="ChEBI" id="CHEBI:140395"/>
        <dbReference type="EC" id="2.7.7.48"/>
    </reaction>
</comment>
<dbReference type="GO" id="GO:0003968">
    <property type="term" value="F:RNA-directed RNA polymerase activity"/>
    <property type="evidence" value="ECO:0007669"/>
    <property type="project" value="UniProtKB-KW"/>
</dbReference>
<keyword evidence="7" id="KW-0693">Viral RNA replication</keyword>
<dbReference type="GO" id="GO:0003723">
    <property type="term" value="F:RNA binding"/>
    <property type="evidence" value="ECO:0007669"/>
    <property type="project" value="InterPro"/>
</dbReference>
<dbReference type="GO" id="GO:0000166">
    <property type="term" value="F:nucleotide binding"/>
    <property type="evidence" value="ECO:0007669"/>
    <property type="project" value="UniProtKB-KW"/>
</dbReference>
<dbReference type="GO" id="GO:0006351">
    <property type="term" value="P:DNA-templated transcription"/>
    <property type="evidence" value="ECO:0007669"/>
    <property type="project" value="InterPro"/>
</dbReference>
<name>A0A6B9KG84_9VIRU</name>